<dbReference type="Proteomes" id="UP001432027">
    <property type="component" value="Unassembled WGS sequence"/>
</dbReference>
<name>A0AAV5UAS6_9BILA</name>
<feature type="non-terminal residue" evidence="2">
    <location>
        <position position="1"/>
    </location>
</feature>
<accession>A0AAV5UAS6</accession>
<dbReference type="EMBL" id="BTSX01000006">
    <property type="protein sequence ID" value="GMT03995.1"/>
    <property type="molecule type" value="Genomic_DNA"/>
</dbReference>
<proteinExistence type="predicted"/>
<comment type="caution">
    <text evidence="2">The sequence shown here is derived from an EMBL/GenBank/DDBJ whole genome shotgun (WGS) entry which is preliminary data.</text>
</comment>
<gene>
    <name evidence="2" type="ORF">PENTCL1PPCAC_26169</name>
</gene>
<feature type="region of interest" description="Disordered" evidence="1">
    <location>
        <begin position="1"/>
        <end position="26"/>
    </location>
</feature>
<reference evidence="2" key="1">
    <citation type="submission" date="2023-10" db="EMBL/GenBank/DDBJ databases">
        <title>Genome assembly of Pristionchus species.</title>
        <authorList>
            <person name="Yoshida K."/>
            <person name="Sommer R.J."/>
        </authorList>
    </citation>
    <scope>NUCLEOTIDE SEQUENCE</scope>
    <source>
        <strain evidence="2">RS0144</strain>
    </source>
</reference>
<organism evidence="2 3">
    <name type="scientific">Pristionchus entomophagus</name>
    <dbReference type="NCBI Taxonomy" id="358040"/>
    <lineage>
        <taxon>Eukaryota</taxon>
        <taxon>Metazoa</taxon>
        <taxon>Ecdysozoa</taxon>
        <taxon>Nematoda</taxon>
        <taxon>Chromadorea</taxon>
        <taxon>Rhabditida</taxon>
        <taxon>Rhabditina</taxon>
        <taxon>Diplogasteromorpha</taxon>
        <taxon>Diplogasteroidea</taxon>
        <taxon>Neodiplogasteridae</taxon>
        <taxon>Pristionchus</taxon>
    </lineage>
</organism>
<protein>
    <submittedName>
        <fullName evidence="2">Uncharacterized protein</fullName>
    </submittedName>
</protein>
<evidence type="ECO:0000256" key="1">
    <source>
        <dbReference type="SAM" id="MobiDB-lite"/>
    </source>
</evidence>
<evidence type="ECO:0000313" key="2">
    <source>
        <dbReference type="EMBL" id="GMT03995.1"/>
    </source>
</evidence>
<feature type="non-terminal residue" evidence="2">
    <location>
        <position position="70"/>
    </location>
</feature>
<sequence length="70" mass="7778">SQRFPDQPTRPSVPPSAPFAQAMASATKDADRPSVCMMWGTATSNHSAVQLPARLFPFYHLILLTKSYRE</sequence>
<keyword evidence="3" id="KW-1185">Reference proteome</keyword>
<dbReference type="AlphaFoldDB" id="A0AAV5UAS6"/>
<evidence type="ECO:0000313" key="3">
    <source>
        <dbReference type="Proteomes" id="UP001432027"/>
    </source>
</evidence>